<organism evidence="4 5">
    <name type="scientific">Micractinium conductrix</name>
    <dbReference type="NCBI Taxonomy" id="554055"/>
    <lineage>
        <taxon>Eukaryota</taxon>
        <taxon>Viridiplantae</taxon>
        <taxon>Chlorophyta</taxon>
        <taxon>core chlorophytes</taxon>
        <taxon>Trebouxiophyceae</taxon>
        <taxon>Chlorellales</taxon>
        <taxon>Chlorellaceae</taxon>
        <taxon>Chlorella clade</taxon>
        <taxon>Micractinium</taxon>
    </lineage>
</organism>
<gene>
    <name evidence="4" type="ORF">C2E20_6582</name>
</gene>
<dbReference type="AlphaFoldDB" id="A0A2P6V6Y8"/>
<keyword evidence="3" id="KW-0732">Signal</keyword>
<evidence type="ECO:0000313" key="4">
    <source>
        <dbReference type="EMBL" id="PSC69850.1"/>
    </source>
</evidence>
<proteinExistence type="predicted"/>
<keyword evidence="2" id="KW-0812">Transmembrane</keyword>
<protein>
    <submittedName>
        <fullName evidence="4">Secretion-regulating guanine nucleotide exchange factor</fullName>
    </submittedName>
</protein>
<feature type="region of interest" description="Disordered" evidence="1">
    <location>
        <begin position="372"/>
        <end position="455"/>
    </location>
</feature>
<feature type="compositionally biased region" description="Pro residues" evidence="1">
    <location>
        <begin position="372"/>
        <end position="409"/>
    </location>
</feature>
<evidence type="ECO:0000256" key="3">
    <source>
        <dbReference type="SAM" id="SignalP"/>
    </source>
</evidence>
<feature type="region of interest" description="Disordered" evidence="1">
    <location>
        <begin position="543"/>
        <end position="566"/>
    </location>
</feature>
<feature type="compositionally biased region" description="Low complexity" evidence="1">
    <location>
        <begin position="436"/>
        <end position="449"/>
    </location>
</feature>
<dbReference type="Proteomes" id="UP000239649">
    <property type="component" value="Unassembled WGS sequence"/>
</dbReference>
<feature type="signal peptide" evidence="3">
    <location>
        <begin position="1"/>
        <end position="26"/>
    </location>
</feature>
<dbReference type="OrthoDB" id="10022521at2759"/>
<keyword evidence="2" id="KW-0472">Membrane</keyword>
<sequence>MAASWGSRLALAAAVALACLAGTAHAAAGDYVGTFNWDLWYGDIKPFSGKKYKQDFWFQVPENPKGAVLFAHGCVHSGYNYFPQSDACPDCRGLPEEMSHTLQALRRGYAVISISSLDRETGCFAFWEDCFNVADIVTEWREEWGLEKLPLYAMGVSAGGGFLLKLPRYLKLDGIMSEALGIDPNSGGYRDIKTEYPPTVFVSMQRDAKQVELIKWNQEILRDRNTPAEIINVFPRKVYPTYFSDRSPYYINETLSKAIWSGLLKISMIDEEGNVLEDPRYTPRPWLKQLQKAVPELGGGTQAQGATAIPTWPDTSPEVNLPGVWSLMNLAYAAHEIISDYVSPALIWFESGQKESLPELLQWYAYGLPPPPSPPPPNPSPPPAPRPPPVPRPPSPTPPSPQPPSPAPAPEGGVGALGDEVAGTPAATPVDTPVDSAGSGSVPSPSSTGGSSGGGMSGSTIAIIAGAVGGAVAVFLIAGVTWCCVRRRRAAREAGAGGVHPTATMQAVHMGPAGAHASISIRNGSLKADRIAELTEVVEQTGSPYSARRRMRTAFQSESPHKADAI</sequence>
<dbReference type="EMBL" id="LHPF02000023">
    <property type="protein sequence ID" value="PSC69850.1"/>
    <property type="molecule type" value="Genomic_DNA"/>
</dbReference>
<dbReference type="SUPFAM" id="SSF53474">
    <property type="entry name" value="alpha/beta-Hydrolases"/>
    <property type="match status" value="1"/>
</dbReference>
<name>A0A2P6V6Y8_9CHLO</name>
<evidence type="ECO:0000313" key="5">
    <source>
        <dbReference type="Proteomes" id="UP000239649"/>
    </source>
</evidence>
<dbReference type="PANTHER" id="PTHR35128:SF1">
    <property type="entry name" value="SECRETION-REGULATING GUANINE NUCLEOTIDE EXCHANGE FACTOR"/>
    <property type="match status" value="1"/>
</dbReference>
<evidence type="ECO:0000256" key="1">
    <source>
        <dbReference type="SAM" id="MobiDB-lite"/>
    </source>
</evidence>
<reference evidence="4 5" key="1">
    <citation type="journal article" date="2018" name="Plant J.">
        <title>Genome sequences of Chlorella sorokiniana UTEX 1602 and Micractinium conductrix SAG 241.80: implications to maltose excretion by a green alga.</title>
        <authorList>
            <person name="Arriola M.B."/>
            <person name="Velmurugan N."/>
            <person name="Zhang Y."/>
            <person name="Plunkett M.H."/>
            <person name="Hondzo H."/>
            <person name="Barney B.M."/>
        </authorList>
    </citation>
    <scope>NUCLEOTIDE SEQUENCE [LARGE SCALE GENOMIC DNA]</scope>
    <source>
        <strain evidence="4 5">SAG 241.80</strain>
    </source>
</reference>
<comment type="caution">
    <text evidence="4">The sequence shown here is derived from an EMBL/GenBank/DDBJ whole genome shotgun (WGS) entry which is preliminary data.</text>
</comment>
<dbReference type="Gene3D" id="3.40.50.1820">
    <property type="entry name" value="alpha/beta hydrolase"/>
    <property type="match status" value="1"/>
</dbReference>
<feature type="chain" id="PRO_5015151504" evidence="3">
    <location>
        <begin position="27"/>
        <end position="566"/>
    </location>
</feature>
<dbReference type="PANTHER" id="PTHR35128">
    <property type="entry name" value="SECRETION-REGULATING GUANINE NUCLEOTIDE EXCHANGE FACTOR"/>
    <property type="match status" value="1"/>
</dbReference>
<keyword evidence="2" id="KW-1133">Transmembrane helix</keyword>
<accession>A0A2P6V6Y8</accession>
<dbReference type="InterPro" id="IPR029058">
    <property type="entry name" value="AB_hydrolase_fold"/>
</dbReference>
<evidence type="ECO:0000256" key="2">
    <source>
        <dbReference type="SAM" id="Phobius"/>
    </source>
</evidence>
<keyword evidence="5" id="KW-1185">Reference proteome</keyword>
<feature type="transmembrane region" description="Helical" evidence="2">
    <location>
        <begin position="461"/>
        <end position="485"/>
    </location>
</feature>